<reference evidence="2 3" key="1">
    <citation type="submission" date="2023-07" db="EMBL/GenBank/DDBJ databases">
        <title>Genomic Encyclopedia of Type Strains, Phase IV (KMG-IV): sequencing the most valuable type-strain genomes for metagenomic binning, comparative biology and taxonomic classification.</title>
        <authorList>
            <person name="Goeker M."/>
        </authorList>
    </citation>
    <scope>NUCLEOTIDE SEQUENCE [LARGE SCALE GENOMIC DNA]</scope>
    <source>
        <strain evidence="2 3">DSM 5896</strain>
    </source>
</reference>
<gene>
    <name evidence="2" type="ORF">J3R73_001240</name>
</gene>
<name>A0ABU0FA10_9HYPH</name>
<dbReference type="Proteomes" id="UP001237448">
    <property type="component" value="Unassembled WGS sequence"/>
</dbReference>
<evidence type="ECO:0000313" key="3">
    <source>
        <dbReference type="Proteomes" id="UP001237448"/>
    </source>
</evidence>
<comment type="caution">
    <text evidence="2">The sequence shown here is derived from an EMBL/GenBank/DDBJ whole genome shotgun (WGS) entry which is preliminary data.</text>
</comment>
<dbReference type="InterPro" id="IPR007345">
    <property type="entry name" value="Polysacch_pyruvyl_Trfase"/>
</dbReference>
<dbReference type="RefSeq" id="WP_307423778.1">
    <property type="nucleotide sequence ID" value="NZ_JAUSVK010000001.1"/>
</dbReference>
<accession>A0ABU0FA10</accession>
<keyword evidence="3" id="KW-1185">Reference proteome</keyword>
<organism evidence="2 3">
    <name type="scientific">Labrys monachus</name>
    <dbReference type="NCBI Taxonomy" id="217067"/>
    <lineage>
        <taxon>Bacteria</taxon>
        <taxon>Pseudomonadati</taxon>
        <taxon>Pseudomonadota</taxon>
        <taxon>Alphaproteobacteria</taxon>
        <taxon>Hyphomicrobiales</taxon>
        <taxon>Xanthobacteraceae</taxon>
        <taxon>Labrys</taxon>
    </lineage>
</organism>
<evidence type="ECO:0000259" key="1">
    <source>
        <dbReference type="Pfam" id="PF04230"/>
    </source>
</evidence>
<dbReference type="PANTHER" id="PTHR36836">
    <property type="entry name" value="COLANIC ACID BIOSYNTHESIS PROTEIN WCAK"/>
    <property type="match status" value="1"/>
</dbReference>
<dbReference type="Pfam" id="PF04230">
    <property type="entry name" value="PS_pyruv_trans"/>
    <property type="match status" value="1"/>
</dbReference>
<dbReference type="PANTHER" id="PTHR36836:SF1">
    <property type="entry name" value="COLANIC ACID BIOSYNTHESIS PROTEIN WCAK"/>
    <property type="match status" value="1"/>
</dbReference>
<evidence type="ECO:0000313" key="2">
    <source>
        <dbReference type="EMBL" id="MDQ0391448.1"/>
    </source>
</evidence>
<proteinExistence type="predicted"/>
<sequence length="444" mass="46969">MADGLHEVAGGTPPVERPPMRVAVFNVKYSPNLGDGVIALCLEWALAARLGNAEVRSLDLAGRQDYVAPSGAGLRRLKLALLQRLPGPLRDKVVEFALGRLLQRRLKPAWRRALAGTDAAVFGGGQLIQDGDLNFPLKLAAAADECHRRHMPTAVFGVGVAKSRSERGRRLLAPLLNAPSLAHLAVRDAQSISNLCAYCERPAELCRDPGLLAARLWPSPPRPGRERALIGVGITHPVVLNHHHSHGADRTGTADGIEQYGRIVDMLVSSGFDVLCFSNGAGEDEAFIAAARQRLLRAGGAKAHVAVAPRPPTPRALAELIAGCDGVVSHRLHAGIVAYSYGVPSIGLRWDSKLDAFFEAVGRVPYIVDFDAAAVGGIGALMVRGVAEGVNADIRRRTLDDAEAGIDRLADALARAIEQRRTDPSASGAEPLAFVSSIVAAGSA</sequence>
<dbReference type="EMBL" id="JAUSVK010000001">
    <property type="protein sequence ID" value="MDQ0391448.1"/>
    <property type="molecule type" value="Genomic_DNA"/>
</dbReference>
<feature type="domain" description="Polysaccharide pyruvyl transferase" evidence="1">
    <location>
        <begin position="32"/>
        <end position="352"/>
    </location>
</feature>
<protein>
    <submittedName>
        <fullName evidence="2">Polysaccharide pyruvyl transferase WcaK-like protein</fullName>
    </submittedName>
</protein>